<dbReference type="PRINTS" id="PR01900">
    <property type="entry name" value="YIDCPROTEIN"/>
</dbReference>
<dbReference type="CDD" id="cd19961">
    <property type="entry name" value="EcYidC-like_peri"/>
    <property type="match status" value="1"/>
</dbReference>
<proteinExistence type="inferred from homology"/>
<evidence type="ECO:0000256" key="5">
    <source>
        <dbReference type="ARBA" id="ARBA00022475"/>
    </source>
</evidence>
<keyword evidence="5 13" id="KW-1003">Cell membrane</keyword>
<dbReference type="InterPro" id="IPR019998">
    <property type="entry name" value="Membr_insert_YidC"/>
</dbReference>
<evidence type="ECO:0000256" key="11">
    <source>
        <dbReference type="ARBA" id="ARBA00033245"/>
    </source>
</evidence>
<evidence type="ECO:0000313" key="17">
    <source>
        <dbReference type="Proteomes" id="UP000253740"/>
    </source>
</evidence>
<dbReference type="PANTHER" id="PTHR12428">
    <property type="entry name" value="OXA1"/>
    <property type="match status" value="1"/>
</dbReference>
<feature type="transmembrane region" description="Helical" evidence="13">
    <location>
        <begin position="372"/>
        <end position="391"/>
    </location>
</feature>
<dbReference type="HAMAP" id="MF_01810">
    <property type="entry name" value="YidC_type1"/>
    <property type="match status" value="1"/>
</dbReference>
<dbReference type="Gene3D" id="2.70.98.90">
    <property type="match status" value="1"/>
</dbReference>
<evidence type="ECO:0000256" key="1">
    <source>
        <dbReference type="ARBA" id="ARBA00004429"/>
    </source>
</evidence>
<evidence type="ECO:0000256" key="8">
    <source>
        <dbReference type="ARBA" id="ARBA00022989"/>
    </source>
</evidence>
<dbReference type="InterPro" id="IPR047196">
    <property type="entry name" value="YidC_ALB_C"/>
</dbReference>
<keyword evidence="8 13" id="KW-1133">Transmembrane helix</keyword>
<dbReference type="STRING" id="1475481.GCA_000953855_00061"/>
<dbReference type="GO" id="GO:0005886">
    <property type="term" value="C:plasma membrane"/>
    <property type="evidence" value="ECO:0007669"/>
    <property type="project" value="UniProtKB-SubCell"/>
</dbReference>
<dbReference type="GO" id="GO:0015031">
    <property type="term" value="P:protein transport"/>
    <property type="evidence" value="ECO:0007669"/>
    <property type="project" value="UniProtKB-KW"/>
</dbReference>
<evidence type="ECO:0000256" key="9">
    <source>
        <dbReference type="ARBA" id="ARBA00023136"/>
    </source>
</evidence>
<evidence type="ECO:0000259" key="14">
    <source>
        <dbReference type="Pfam" id="PF02096"/>
    </source>
</evidence>
<evidence type="ECO:0000256" key="13">
    <source>
        <dbReference type="HAMAP-Rule" id="MF_01810"/>
    </source>
</evidence>
<feature type="transmembrane region" description="Helical" evidence="13">
    <location>
        <begin position="482"/>
        <end position="503"/>
    </location>
</feature>
<evidence type="ECO:0000313" key="16">
    <source>
        <dbReference type="EMBL" id="GAP64778.1"/>
    </source>
</evidence>
<dbReference type="AlphaFoldDB" id="A0A0K8QIW1"/>
<dbReference type="RefSeq" id="WP_062533978.1">
    <property type="nucleotide sequence ID" value="NZ_DF970134.1"/>
</dbReference>
<evidence type="ECO:0000256" key="10">
    <source>
        <dbReference type="ARBA" id="ARBA00023186"/>
    </source>
</evidence>
<comment type="function">
    <text evidence="13">Required for the insertion and/or proper folding and/or complex formation of integral membrane proteins into the membrane. Involved in integration of membrane proteins that insert both dependently and independently of the Sec translocase complex, as well as at least some lipoproteins. Aids folding of multispanning membrane proteins.</text>
</comment>
<feature type="transmembrane region" description="Helical" evidence="13">
    <location>
        <begin position="515"/>
        <end position="537"/>
    </location>
</feature>
<dbReference type="PANTHER" id="PTHR12428:SF65">
    <property type="entry name" value="CYTOCHROME C OXIDASE ASSEMBLY PROTEIN COX18, MITOCHONDRIAL"/>
    <property type="match status" value="1"/>
</dbReference>
<organism evidence="16">
    <name type="scientific">Mizugakiibacter sediminis</name>
    <dbReference type="NCBI Taxonomy" id="1475481"/>
    <lineage>
        <taxon>Bacteria</taxon>
        <taxon>Pseudomonadati</taxon>
        <taxon>Pseudomonadota</taxon>
        <taxon>Gammaproteobacteria</taxon>
        <taxon>Lysobacterales</taxon>
        <taxon>Rhodanobacteraceae</taxon>
        <taxon>Mizugakiibacter</taxon>
    </lineage>
</organism>
<keyword evidence="10 13" id="KW-0143">Chaperone</keyword>
<gene>
    <name evidence="13" type="primary">yidC</name>
    <name evidence="16" type="ORF">MBSD_n0060</name>
</gene>
<dbReference type="GO" id="GO:0032977">
    <property type="term" value="F:membrane insertase activity"/>
    <property type="evidence" value="ECO:0007669"/>
    <property type="project" value="InterPro"/>
</dbReference>
<dbReference type="InterPro" id="IPR001708">
    <property type="entry name" value="YidC/ALB3/OXA1/COX18"/>
</dbReference>
<dbReference type="CDD" id="cd20070">
    <property type="entry name" value="5TM_YidC_Alb3"/>
    <property type="match status" value="1"/>
</dbReference>
<evidence type="ECO:0000256" key="12">
    <source>
        <dbReference type="ARBA" id="ARBA00033342"/>
    </source>
</evidence>
<dbReference type="Pfam" id="PF02096">
    <property type="entry name" value="60KD_IMP"/>
    <property type="match status" value="1"/>
</dbReference>
<comment type="similarity">
    <text evidence="2 13">Belongs to the OXA1/ALB3/YidC family. Type 1 subfamily.</text>
</comment>
<comment type="subunit">
    <text evidence="13">Interacts with the Sec translocase complex via SecD. Specifically interacts with transmembrane segments of nascent integral membrane proteins during membrane integration.</text>
</comment>
<evidence type="ECO:0000256" key="2">
    <source>
        <dbReference type="ARBA" id="ARBA00010527"/>
    </source>
</evidence>
<dbReference type="NCBIfam" id="TIGR03593">
    <property type="entry name" value="yidC_nterm"/>
    <property type="match status" value="1"/>
</dbReference>
<evidence type="ECO:0000256" key="3">
    <source>
        <dbReference type="ARBA" id="ARBA00015325"/>
    </source>
</evidence>
<dbReference type="Pfam" id="PF14849">
    <property type="entry name" value="YidC_periplas"/>
    <property type="match status" value="1"/>
</dbReference>
<dbReference type="Proteomes" id="UP000253740">
    <property type="component" value="Unassembled WGS sequence"/>
</dbReference>
<reference evidence="16" key="1">
    <citation type="submission" date="2015-08" db="EMBL/GenBank/DDBJ databases">
        <title>Complete DNA Sequence of Pseudomonas syringae pv. actinidiae, the Causal Agent of Kiwifruit Canker Disease.</title>
        <authorList>
            <person name="Rikkerink E.H.A."/>
            <person name="Fineran P.C."/>
        </authorList>
    </citation>
    <scope>NUCLEOTIDE SEQUENCE</scope>
    <source>
        <strain evidence="16">SkMP5</strain>
    </source>
</reference>
<dbReference type="OrthoDB" id="9780552at2"/>
<dbReference type="EMBL" id="DF970134">
    <property type="protein sequence ID" value="GAP64778.1"/>
    <property type="molecule type" value="Genomic_DNA"/>
</dbReference>
<feature type="transmembrane region" description="Helical" evidence="13">
    <location>
        <begin position="435"/>
        <end position="462"/>
    </location>
</feature>
<feature type="domain" description="Membrane insertase YidC N-terminal" evidence="15">
    <location>
        <begin position="78"/>
        <end position="361"/>
    </location>
</feature>
<sequence length="561" mass="61715">MNQTRSLLVFALLFIAYLIWNQWQVDYRTPPATASAPAAGSTAAAAVPAASGAAAATPAPLAPAAASAGTPAEAHALVTVTTDVLRLAIDTQGGSLVRADLLHYPVKPEDTQHPVRLFDDSAERYFVAQSGLVSANAPAPDHRAVFKAEQSSYTLAPGQQQLVVTLTWQDPSGLTVKKRYTFERGSYVIRLAQEIDNGSAQPWSGNAYRQLVRVPPPAPPKHFLEFYDPERVAYKGAAWYGPEKKFQKLPFDKFASEPLDAEVTGGWVAMLQHYFFAAWIPDAGERSRFGSAELDEQGTQRYLVRALGPTLTVAPGGSAVSQARLYVGPELQSSLDSVAPGLSLVVDYGVFTVIAQPLHWILAHLHQLVQNWGLAIILLVLLIKAAFFKLSEAQFKAGAKMRKLSPRIQALKERYGEDKQKMQQAMMELYQKEKVNPLAGCLPTLVQIPVFFALYYVLMFSVELRQAPFFGWIQDLSAPDPYFVLPVLYTLVMIATQYLTPTVGMDPTQAKIMKVMPIVFAVMFAFFPAGLTLYYVVNGLTSVIQQWFITRRIEAGDKARA</sequence>
<keyword evidence="9 13" id="KW-0472">Membrane</keyword>
<keyword evidence="7 13" id="KW-0653">Protein transport</keyword>
<dbReference type="GO" id="GO:0051205">
    <property type="term" value="P:protein insertion into membrane"/>
    <property type="evidence" value="ECO:0007669"/>
    <property type="project" value="TreeGrafter"/>
</dbReference>
<evidence type="ECO:0000259" key="15">
    <source>
        <dbReference type="Pfam" id="PF14849"/>
    </source>
</evidence>
<dbReference type="InterPro" id="IPR028053">
    <property type="entry name" value="Membr_insert_YidC_N"/>
</dbReference>
<protein>
    <recommendedName>
        <fullName evidence="3 13">Membrane protein insertase YidC</fullName>
    </recommendedName>
    <alternativeName>
        <fullName evidence="12 13">Foldase YidC</fullName>
    </alternativeName>
    <alternativeName>
        <fullName evidence="11 13">Membrane integrase YidC</fullName>
    </alternativeName>
    <alternativeName>
        <fullName evidence="13">Membrane protein YidC</fullName>
    </alternativeName>
</protein>
<evidence type="ECO:0000256" key="7">
    <source>
        <dbReference type="ARBA" id="ARBA00022927"/>
    </source>
</evidence>
<keyword evidence="6 13" id="KW-0812">Transmembrane</keyword>
<keyword evidence="17" id="KW-1185">Reference proteome</keyword>
<dbReference type="NCBIfam" id="TIGR03592">
    <property type="entry name" value="yidC_oxa1_cterm"/>
    <property type="match status" value="1"/>
</dbReference>
<dbReference type="InterPro" id="IPR038221">
    <property type="entry name" value="YidC_periplasmic_sf"/>
</dbReference>
<evidence type="ECO:0000256" key="6">
    <source>
        <dbReference type="ARBA" id="ARBA00022692"/>
    </source>
</evidence>
<comment type="subcellular location">
    <subcellularLocation>
        <location evidence="1">Cell inner membrane</location>
        <topology evidence="1">Multi-pass membrane protein</topology>
    </subcellularLocation>
    <subcellularLocation>
        <location evidence="13">Cell membrane</location>
        <topology evidence="13">Multi-pass membrane protein</topology>
    </subcellularLocation>
</comment>
<keyword evidence="4 13" id="KW-0813">Transport</keyword>
<dbReference type="NCBIfam" id="NF002352">
    <property type="entry name" value="PRK01318.1-3"/>
    <property type="match status" value="1"/>
</dbReference>
<name>A0A0K8QIW1_9GAMM</name>
<accession>A0A0K8QIW1</accession>
<feature type="domain" description="Membrane insertase YidC/Oxa/ALB C-terminal" evidence="14">
    <location>
        <begin position="372"/>
        <end position="551"/>
    </location>
</feature>
<dbReference type="InterPro" id="IPR028055">
    <property type="entry name" value="YidC/Oxa/ALB_C"/>
</dbReference>
<dbReference type="PRINTS" id="PR00701">
    <property type="entry name" value="60KDINNERMP"/>
</dbReference>
<evidence type="ECO:0000256" key="4">
    <source>
        <dbReference type="ARBA" id="ARBA00022448"/>
    </source>
</evidence>